<dbReference type="AlphaFoldDB" id="A0A3R6DZA1"/>
<comment type="caution">
    <text evidence="1">The sequence shown here is derived from an EMBL/GenBank/DDBJ whole genome shotgun (WGS) entry which is preliminary data.</text>
</comment>
<dbReference type="InterPro" id="IPR008713">
    <property type="entry name" value="Phage_lambda_NinG"/>
</dbReference>
<dbReference type="Proteomes" id="UP000286501">
    <property type="component" value="Unassembled WGS sequence"/>
</dbReference>
<dbReference type="Pfam" id="PF05766">
    <property type="entry name" value="NinG"/>
    <property type="match status" value="1"/>
</dbReference>
<organism evidence="1 2">
    <name type="scientific">Segatella copri</name>
    <dbReference type="NCBI Taxonomy" id="165179"/>
    <lineage>
        <taxon>Bacteria</taxon>
        <taxon>Pseudomonadati</taxon>
        <taxon>Bacteroidota</taxon>
        <taxon>Bacteroidia</taxon>
        <taxon>Bacteroidales</taxon>
        <taxon>Prevotellaceae</taxon>
        <taxon>Segatella</taxon>
    </lineage>
</organism>
<name>A0A3R6DZA1_9BACT</name>
<evidence type="ECO:0000313" key="1">
    <source>
        <dbReference type="EMBL" id="RHG67119.1"/>
    </source>
</evidence>
<evidence type="ECO:0000313" key="2">
    <source>
        <dbReference type="Proteomes" id="UP000286501"/>
    </source>
</evidence>
<sequence length="161" mass="18862">MNKYYFNRKPKAAQAEKKEVKKTTSKSKPNLVKKLDRIFSLYIRLRDVMDNGYVRCISCGQIKSFEDVDCGHFHSRRHMATRFNEDNCHAECKFCNRFSADHLIGYQRNLIQKIGQQRFDLLNVKAHSICHFTNSELEDMIVHYTAEVKKLSSLKGIKVNI</sequence>
<gene>
    <name evidence="1" type="ORF">DW250_05345</name>
</gene>
<protein>
    <submittedName>
        <fullName evidence="1">Recombinase</fullName>
    </submittedName>
</protein>
<dbReference type="RefSeq" id="WP_118200583.1">
    <property type="nucleotide sequence ID" value="NZ_QRIE01000005.1"/>
</dbReference>
<dbReference type="EMBL" id="QRIN01000016">
    <property type="protein sequence ID" value="RHG67119.1"/>
    <property type="molecule type" value="Genomic_DNA"/>
</dbReference>
<accession>A0A3R6DZA1</accession>
<reference evidence="1 2" key="1">
    <citation type="submission" date="2018-08" db="EMBL/GenBank/DDBJ databases">
        <title>A genome reference for cultivated species of the human gut microbiota.</title>
        <authorList>
            <person name="Zou Y."/>
            <person name="Xue W."/>
            <person name="Luo G."/>
        </authorList>
    </citation>
    <scope>NUCLEOTIDE SEQUENCE [LARGE SCALE GENOMIC DNA]</scope>
    <source>
        <strain evidence="1 2">AM22-1</strain>
    </source>
</reference>
<proteinExistence type="predicted"/>